<comment type="caution">
    <text evidence="1">The sequence shown here is derived from an EMBL/GenBank/DDBJ whole genome shotgun (WGS) entry which is preliminary data.</text>
</comment>
<evidence type="ECO:0000313" key="1">
    <source>
        <dbReference type="EMBL" id="KAF9417406.1"/>
    </source>
</evidence>
<feature type="non-terminal residue" evidence="1">
    <location>
        <position position="61"/>
    </location>
</feature>
<accession>A0A835GGE7</accession>
<reference evidence="1" key="1">
    <citation type="submission" date="2020-08" db="EMBL/GenBank/DDBJ databases">
        <title>Spodoptera exigua strain:BAW_Kor-Di-RS1 Genome sequencing and assembly.</title>
        <authorList>
            <person name="Kim J."/>
            <person name="Nam H.Y."/>
            <person name="Kwon M."/>
            <person name="Choi J.H."/>
            <person name="Cho S.R."/>
            <person name="Kim G.-H."/>
        </authorList>
    </citation>
    <scope>NUCLEOTIDE SEQUENCE</scope>
    <source>
        <strain evidence="1">BAW_Kor-Di-RS1</strain>
        <tissue evidence="1">Whole-body</tissue>
    </source>
</reference>
<dbReference type="AlphaFoldDB" id="A0A835GGE7"/>
<keyword evidence="2" id="KW-1185">Reference proteome</keyword>
<dbReference type="Proteomes" id="UP000648187">
    <property type="component" value="Unassembled WGS sequence"/>
</dbReference>
<name>A0A835GGE7_SPOEX</name>
<protein>
    <submittedName>
        <fullName evidence="1">Uncharacterized protein</fullName>
    </submittedName>
</protein>
<sequence length="61" mass="7404">RKYTVLKPLRNKEDPDTRSNNVQTIHRRLSRRHVGWHYSPAICVWTSWCEWQSRGIGWHFG</sequence>
<organism evidence="1 2">
    <name type="scientific">Spodoptera exigua</name>
    <name type="common">Beet armyworm</name>
    <name type="synonym">Noctua fulgens</name>
    <dbReference type="NCBI Taxonomy" id="7107"/>
    <lineage>
        <taxon>Eukaryota</taxon>
        <taxon>Metazoa</taxon>
        <taxon>Ecdysozoa</taxon>
        <taxon>Arthropoda</taxon>
        <taxon>Hexapoda</taxon>
        <taxon>Insecta</taxon>
        <taxon>Pterygota</taxon>
        <taxon>Neoptera</taxon>
        <taxon>Endopterygota</taxon>
        <taxon>Lepidoptera</taxon>
        <taxon>Glossata</taxon>
        <taxon>Ditrysia</taxon>
        <taxon>Noctuoidea</taxon>
        <taxon>Noctuidae</taxon>
        <taxon>Amphipyrinae</taxon>
        <taxon>Spodoptera</taxon>
    </lineage>
</organism>
<proteinExistence type="predicted"/>
<gene>
    <name evidence="1" type="ORF">HW555_005503</name>
</gene>
<evidence type="ECO:0000313" key="2">
    <source>
        <dbReference type="Proteomes" id="UP000648187"/>
    </source>
</evidence>
<dbReference type="EMBL" id="JACKWZ010000072">
    <property type="protein sequence ID" value="KAF9417406.1"/>
    <property type="molecule type" value="Genomic_DNA"/>
</dbReference>